<evidence type="ECO:0000256" key="9">
    <source>
        <dbReference type="ARBA" id="ARBA00022857"/>
    </source>
</evidence>
<keyword evidence="9 13" id="KW-0521">NADP</keyword>
<evidence type="ECO:0000256" key="10">
    <source>
        <dbReference type="ARBA" id="ARBA00023002"/>
    </source>
</evidence>
<evidence type="ECO:0000313" key="16">
    <source>
        <dbReference type="EMBL" id="CAD5123857.1"/>
    </source>
</evidence>
<evidence type="ECO:0000256" key="11">
    <source>
        <dbReference type="ARBA" id="ARBA00050547"/>
    </source>
</evidence>
<dbReference type="InterPro" id="IPR028939">
    <property type="entry name" value="P5C_Rdtase_cat_N"/>
</dbReference>
<dbReference type="GO" id="GO:0005737">
    <property type="term" value="C:cytoplasm"/>
    <property type="evidence" value="ECO:0007669"/>
    <property type="project" value="UniProtKB-SubCell"/>
</dbReference>
<dbReference type="FunFam" id="3.40.50.720:FF:000190">
    <property type="entry name" value="Pyrroline-5-carboxylate reductase"/>
    <property type="match status" value="1"/>
</dbReference>
<comment type="similarity">
    <text evidence="3 13">Belongs to the pyrroline-5-carboxylate reductase family.</text>
</comment>
<evidence type="ECO:0000256" key="7">
    <source>
        <dbReference type="ARBA" id="ARBA00022605"/>
    </source>
</evidence>
<dbReference type="PROSITE" id="PS00521">
    <property type="entry name" value="P5CR"/>
    <property type="match status" value="1"/>
</dbReference>
<evidence type="ECO:0000313" key="17">
    <source>
        <dbReference type="Proteomes" id="UP000549394"/>
    </source>
</evidence>
<dbReference type="UniPathway" id="UPA00098">
    <property type="reaction ID" value="UER00361"/>
</dbReference>
<feature type="domain" description="Pyrroline-5-carboxylate reductase catalytic N-terminal" evidence="14">
    <location>
        <begin position="84"/>
        <end position="180"/>
    </location>
</feature>
<dbReference type="NCBIfam" id="TIGR00112">
    <property type="entry name" value="proC"/>
    <property type="match status" value="1"/>
</dbReference>
<dbReference type="InterPro" id="IPR036291">
    <property type="entry name" value="NAD(P)-bd_dom_sf"/>
</dbReference>
<keyword evidence="6" id="KW-0963">Cytoplasm</keyword>
<evidence type="ECO:0000256" key="2">
    <source>
        <dbReference type="ARBA" id="ARBA00005205"/>
    </source>
</evidence>
<proteinExistence type="inferred from homology"/>
<evidence type="ECO:0000256" key="3">
    <source>
        <dbReference type="ARBA" id="ARBA00005525"/>
    </source>
</evidence>
<dbReference type="OrthoDB" id="10263291at2759"/>
<dbReference type="PANTHER" id="PTHR11645">
    <property type="entry name" value="PYRROLINE-5-CARBOXYLATE REDUCTASE"/>
    <property type="match status" value="1"/>
</dbReference>
<dbReference type="Pfam" id="PF03807">
    <property type="entry name" value="F420_oxidored"/>
    <property type="match status" value="1"/>
</dbReference>
<feature type="domain" description="Pyrroline-5-carboxylate reductase dimerisation" evidence="15">
    <location>
        <begin position="243"/>
        <end position="347"/>
    </location>
</feature>
<dbReference type="InterPro" id="IPR000304">
    <property type="entry name" value="Pyrroline-COOH_reductase"/>
</dbReference>
<gene>
    <name evidence="16" type="ORF">DGYR_LOCUS11489</name>
</gene>
<dbReference type="SUPFAM" id="SSF48179">
    <property type="entry name" value="6-phosphogluconate dehydrogenase C-terminal domain-like"/>
    <property type="match status" value="1"/>
</dbReference>
<evidence type="ECO:0000256" key="13">
    <source>
        <dbReference type="RuleBase" id="RU003903"/>
    </source>
</evidence>
<dbReference type="InterPro" id="IPR008927">
    <property type="entry name" value="6-PGluconate_DH-like_C_sf"/>
</dbReference>
<organism evidence="16 17">
    <name type="scientific">Dimorphilus gyrociliatus</name>
    <dbReference type="NCBI Taxonomy" id="2664684"/>
    <lineage>
        <taxon>Eukaryota</taxon>
        <taxon>Metazoa</taxon>
        <taxon>Spiralia</taxon>
        <taxon>Lophotrochozoa</taxon>
        <taxon>Annelida</taxon>
        <taxon>Polychaeta</taxon>
        <taxon>Polychaeta incertae sedis</taxon>
        <taxon>Dinophilidae</taxon>
        <taxon>Dimorphilus</taxon>
    </lineage>
</organism>
<evidence type="ECO:0000256" key="5">
    <source>
        <dbReference type="ARBA" id="ARBA00021413"/>
    </source>
</evidence>
<evidence type="ECO:0000256" key="12">
    <source>
        <dbReference type="ARBA" id="ARBA00052690"/>
    </source>
</evidence>
<dbReference type="Pfam" id="PF14748">
    <property type="entry name" value="P5CR_dimer"/>
    <property type="match status" value="1"/>
</dbReference>
<dbReference type="HAMAP" id="MF_01925">
    <property type="entry name" value="P5C_reductase"/>
    <property type="match status" value="1"/>
</dbReference>
<dbReference type="GO" id="GO:0055129">
    <property type="term" value="P:L-proline biosynthetic process"/>
    <property type="evidence" value="ECO:0007669"/>
    <property type="project" value="UniProtKB-UniPathway"/>
</dbReference>
<dbReference type="EC" id="1.5.1.2" evidence="4 13"/>
<dbReference type="Gene3D" id="1.10.3730.10">
    <property type="entry name" value="ProC C-terminal domain-like"/>
    <property type="match status" value="1"/>
</dbReference>
<comment type="catalytic activity">
    <reaction evidence="11">
        <text>L-proline + NAD(+) = (S)-1-pyrroline-5-carboxylate + NADH + 2 H(+)</text>
        <dbReference type="Rhea" id="RHEA:14105"/>
        <dbReference type="ChEBI" id="CHEBI:15378"/>
        <dbReference type="ChEBI" id="CHEBI:17388"/>
        <dbReference type="ChEBI" id="CHEBI:57540"/>
        <dbReference type="ChEBI" id="CHEBI:57945"/>
        <dbReference type="ChEBI" id="CHEBI:60039"/>
        <dbReference type="EC" id="1.5.1.2"/>
    </reaction>
</comment>
<evidence type="ECO:0000256" key="8">
    <source>
        <dbReference type="ARBA" id="ARBA00022650"/>
    </source>
</evidence>
<keyword evidence="7 13" id="KW-0028">Amino-acid biosynthesis</keyword>
<evidence type="ECO:0000259" key="15">
    <source>
        <dbReference type="Pfam" id="PF14748"/>
    </source>
</evidence>
<sequence>MDCMDNTKKGVKVSDNSEIISNGKTETMLCNNVKEKYDIVGSKSSLLLEERKSNATFERFLQSVISKFNEETSDNTSLSQLNLKIGFIGAGKMAQAICKGFIISKLIKAENVSASSTGMNTSNVESMKNIGVRMANSNADVMHSSDIIIIAVKPHIVSTVLQEINCIEMKSKLFVSVAAGITLEKIEELLPKNTRAIRVMPNTPCLVQCGASVCSPGSSATKEDCDMIVKLMSSIGICHVAPERLLNGVTGLSGSGPAYVFQMVEAMSDGGVKQGLPRDLATKLAAQTLMGAAKMVLETGLHPGALKDAVTSPGGTTISGLHELEKGGLRAALMCAVEAAAKRASELSHS</sequence>
<reference evidence="16 17" key="1">
    <citation type="submission" date="2020-08" db="EMBL/GenBank/DDBJ databases">
        <authorList>
            <person name="Hejnol A."/>
        </authorList>
    </citation>
    <scope>NUCLEOTIDE SEQUENCE [LARGE SCALE GENOMIC DNA]</scope>
</reference>
<dbReference type="Gene3D" id="3.40.50.720">
    <property type="entry name" value="NAD(P)-binding Rossmann-like Domain"/>
    <property type="match status" value="1"/>
</dbReference>
<dbReference type="GO" id="GO:0004735">
    <property type="term" value="F:pyrroline-5-carboxylate reductase activity"/>
    <property type="evidence" value="ECO:0007669"/>
    <property type="project" value="UniProtKB-EC"/>
</dbReference>
<keyword evidence="17" id="KW-1185">Reference proteome</keyword>
<dbReference type="InterPro" id="IPR053790">
    <property type="entry name" value="P5CR-like_CS"/>
</dbReference>
<evidence type="ECO:0000256" key="6">
    <source>
        <dbReference type="ARBA" id="ARBA00022490"/>
    </source>
</evidence>
<evidence type="ECO:0000256" key="1">
    <source>
        <dbReference type="ARBA" id="ARBA00004496"/>
    </source>
</evidence>
<name>A0A7I8W5M9_9ANNE</name>
<dbReference type="InterPro" id="IPR029036">
    <property type="entry name" value="P5CR_dimer"/>
</dbReference>
<comment type="pathway">
    <text evidence="2 13">Amino-acid biosynthesis; L-proline biosynthesis; L-proline from L-glutamate 5-semialdehyde: step 1/1.</text>
</comment>
<dbReference type="AlphaFoldDB" id="A0A7I8W5M9"/>
<dbReference type="FunFam" id="1.10.3730.10:FF:000001">
    <property type="entry name" value="Pyrroline-5-carboxylate reductase"/>
    <property type="match status" value="1"/>
</dbReference>
<evidence type="ECO:0000256" key="4">
    <source>
        <dbReference type="ARBA" id="ARBA00012855"/>
    </source>
</evidence>
<keyword evidence="10 13" id="KW-0560">Oxidoreductase</keyword>
<dbReference type="EMBL" id="CAJFCJ010000019">
    <property type="protein sequence ID" value="CAD5123857.1"/>
    <property type="molecule type" value="Genomic_DNA"/>
</dbReference>
<accession>A0A7I8W5M9</accession>
<evidence type="ECO:0000259" key="14">
    <source>
        <dbReference type="Pfam" id="PF03807"/>
    </source>
</evidence>
<comment type="catalytic activity">
    <reaction evidence="12 13">
        <text>L-proline + NADP(+) = (S)-1-pyrroline-5-carboxylate + NADPH + 2 H(+)</text>
        <dbReference type="Rhea" id="RHEA:14109"/>
        <dbReference type="ChEBI" id="CHEBI:15378"/>
        <dbReference type="ChEBI" id="CHEBI:17388"/>
        <dbReference type="ChEBI" id="CHEBI:57783"/>
        <dbReference type="ChEBI" id="CHEBI:58349"/>
        <dbReference type="ChEBI" id="CHEBI:60039"/>
        <dbReference type="EC" id="1.5.1.2"/>
    </reaction>
</comment>
<comment type="subcellular location">
    <subcellularLocation>
        <location evidence="1">Cytoplasm</location>
    </subcellularLocation>
</comment>
<dbReference type="PANTHER" id="PTHR11645:SF62">
    <property type="entry name" value="PYRROLINE-5-CARBOXYLATE REDUCTASE"/>
    <property type="match status" value="1"/>
</dbReference>
<keyword evidence="8 13" id="KW-0641">Proline biosynthesis</keyword>
<comment type="caution">
    <text evidence="16">The sequence shown here is derived from an EMBL/GenBank/DDBJ whole genome shotgun (WGS) entry which is preliminary data.</text>
</comment>
<dbReference type="Proteomes" id="UP000549394">
    <property type="component" value="Unassembled WGS sequence"/>
</dbReference>
<dbReference type="SUPFAM" id="SSF51735">
    <property type="entry name" value="NAD(P)-binding Rossmann-fold domains"/>
    <property type="match status" value="1"/>
</dbReference>
<protein>
    <recommendedName>
        <fullName evidence="5 13">Pyrroline-5-carboxylate reductase</fullName>
        <ecNumber evidence="4 13">1.5.1.2</ecNumber>
    </recommendedName>
</protein>